<protein>
    <recommendedName>
        <fullName evidence="6">Ion-translocating oxidoreductase complex subunit G</fullName>
        <ecNumber evidence="6">7.-.-.-</ecNumber>
    </recommendedName>
    <alternativeName>
        <fullName evidence="6">Rnf electron transport complex subunit G</fullName>
    </alternativeName>
</protein>
<keyword evidence="5 6" id="KW-0249">Electron transport</keyword>
<comment type="similarity">
    <text evidence="6">Belongs to the RnfG family.</text>
</comment>
<organism evidence="8 9">
    <name type="scientific">Parabacteroides faecalis</name>
    <dbReference type="NCBI Taxonomy" id="2924040"/>
    <lineage>
        <taxon>Bacteria</taxon>
        <taxon>Pseudomonadati</taxon>
        <taxon>Bacteroidota</taxon>
        <taxon>Bacteroidia</taxon>
        <taxon>Bacteroidales</taxon>
        <taxon>Tannerellaceae</taxon>
        <taxon>Parabacteroides</taxon>
    </lineage>
</organism>
<dbReference type="PANTHER" id="PTHR36118:SF1">
    <property type="entry name" value="ION-TRANSLOCATING OXIDOREDUCTASE COMPLEX SUBUNIT G"/>
    <property type="match status" value="1"/>
</dbReference>
<gene>
    <name evidence="6" type="primary">rnfG</name>
    <name evidence="8" type="ORF">MUN53_09015</name>
</gene>
<comment type="subcellular location">
    <subcellularLocation>
        <location evidence="6">Cell membrane</location>
        <topology evidence="6">Single-pass membrane protein</topology>
    </subcellularLocation>
</comment>
<proteinExistence type="inferred from homology"/>
<dbReference type="NCBIfam" id="TIGR01947">
    <property type="entry name" value="rnfG"/>
    <property type="match status" value="1"/>
</dbReference>
<dbReference type="HAMAP" id="MF_00479">
    <property type="entry name" value="RsxG_RnfG"/>
    <property type="match status" value="1"/>
</dbReference>
<reference evidence="8 9" key="1">
    <citation type="submission" date="2022-03" db="EMBL/GenBank/DDBJ databases">
        <title>Parabacteroides sp. nov. isolated from swine feces.</title>
        <authorList>
            <person name="Bak J.E."/>
        </authorList>
    </citation>
    <scope>NUCLEOTIDE SEQUENCE [LARGE SCALE GENOMIC DNA]</scope>
    <source>
        <strain evidence="8 9">AGMB00274</strain>
    </source>
</reference>
<comment type="caution">
    <text evidence="8">The sequence shown here is derived from an EMBL/GenBank/DDBJ whole genome shotgun (WGS) entry which is preliminary data.</text>
</comment>
<dbReference type="Pfam" id="PF04205">
    <property type="entry name" value="FMN_bind"/>
    <property type="match status" value="1"/>
</dbReference>
<keyword evidence="1 6" id="KW-0813">Transport</keyword>
<evidence type="ECO:0000259" key="7">
    <source>
        <dbReference type="SMART" id="SM00900"/>
    </source>
</evidence>
<keyword evidence="6" id="KW-0472">Membrane</keyword>
<evidence type="ECO:0000256" key="5">
    <source>
        <dbReference type="ARBA" id="ARBA00022982"/>
    </source>
</evidence>
<keyword evidence="6" id="KW-1003">Cell membrane</keyword>
<evidence type="ECO:0000256" key="4">
    <source>
        <dbReference type="ARBA" id="ARBA00022643"/>
    </source>
</evidence>
<evidence type="ECO:0000313" key="8">
    <source>
        <dbReference type="EMBL" id="MCJ2380748.1"/>
    </source>
</evidence>
<keyword evidence="3 6" id="KW-0285">Flavoprotein</keyword>
<dbReference type="RefSeq" id="WP_243324926.1">
    <property type="nucleotide sequence ID" value="NZ_JAKZMM010000019.1"/>
</dbReference>
<comment type="subunit">
    <text evidence="6">The complex is composed of six subunits: RnfA, RnfB, RnfC, RnfD, RnfE and RnfG.</text>
</comment>
<dbReference type="EMBL" id="JAKZMM010000019">
    <property type="protein sequence ID" value="MCJ2380748.1"/>
    <property type="molecule type" value="Genomic_DNA"/>
</dbReference>
<dbReference type="InterPro" id="IPR007329">
    <property type="entry name" value="FMN-bd"/>
</dbReference>
<dbReference type="Gene3D" id="3.90.1010.20">
    <property type="match status" value="1"/>
</dbReference>
<keyword evidence="4 6" id="KW-0288">FMN</keyword>
<comment type="function">
    <text evidence="6">Part of a membrane-bound complex that couples electron transfer with translocation of ions across the membrane.</text>
</comment>
<evidence type="ECO:0000256" key="2">
    <source>
        <dbReference type="ARBA" id="ARBA00022553"/>
    </source>
</evidence>
<evidence type="ECO:0000256" key="3">
    <source>
        <dbReference type="ARBA" id="ARBA00022630"/>
    </source>
</evidence>
<keyword evidence="6" id="KW-0812">Transmembrane</keyword>
<evidence type="ECO:0000256" key="6">
    <source>
        <dbReference type="HAMAP-Rule" id="MF_00479"/>
    </source>
</evidence>
<dbReference type="Proteomes" id="UP001165444">
    <property type="component" value="Unassembled WGS sequence"/>
</dbReference>
<keyword evidence="2 6" id="KW-0597">Phosphoprotein</keyword>
<accession>A0ABT0C1K6</accession>
<dbReference type="SMART" id="SM00900">
    <property type="entry name" value="FMN_bind"/>
    <property type="match status" value="1"/>
</dbReference>
<evidence type="ECO:0000256" key="1">
    <source>
        <dbReference type="ARBA" id="ARBA00022448"/>
    </source>
</evidence>
<keyword evidence="6" id="KW-1278">Translocase</keyword>
<sequence length="202" mass="21118">MEKLKSTLPNMLLSLTGICVVAGAVLAAVNNLTAGSIVASKAAALETAIKAVTPEFNNKPSEESYMVATPEGDSLRIYPAKMDGQFVGAAVESFSKKGFSGEIKVIVGFDTEGKLCNYSVLQHAETPGLGAKMQEWFRTDKNKQSIIGRKLDTNGLKVTKDGGDVDAITAATISSRAFLDAVNRAYSAYAGTDAVGGATSSK</sequence>
<keyword evidence="6" id="KW-1133">Transmembrane helix</keyword>
<name>A0ABT0C1K6_9BACT</name>
<comment type="cofactor">
    <cofactor evidence="6">
        <name>FMN</name>
        <dbReference type="ChEBI" id="CHEBI:58210"/>
    </cofactor>
</comment>
<dbReference type="PANTHER" id="PTHR36118">
    <property type="entry name" value="ION-TRANSLOCATING OXIDOREDUCTASE COMPLEX SUBUNIT G"/>
    <property type="match status" value="1"/>
</dbReference>
<dbReference type="PIRSF" id="PIRSF006091">
    <property type="entry name" value="E_trnsport_RnfG"/>
    <property type="match status" value="1"/>
</dbReference>
<feature type="domain" description="FMN-binding" evidence="7">
    <location>
        <begin position="98"/>
        <end position="189"/>
    </location>
</feature>
<feature type="modified residue" description="FMN phosphoryl threonine" evidence="6">
    <location>
        <position position="172"/>
    </location>
</feature>
<keyword evidence="9" id="KW-1185">Reference proteome</keyword>
<dbReference type="EC" id="7.-.-.-" evidence="6"/>
<dbReference type="InterPro" id="IPR010209">
    <property type="entry name" value="Ion_transpt_RnfG/RsxG"/>
</dbReference>
<evidence type="ECO:0000313" key="9">
    <source>
        <dbReference type="Proteomes" id="UP001165444"/>
    </source>
</evidence>